<keyword evidence="3" id="KW-1185">Reference proteome</keyword>
<protein>
    <recommendedName>
        <fullName evidence="4">Flagellin</fullName>
    </recommendedName>
</protein>
<dbReference type="HOGENOM" id="CLU_147804_0_0_2"/>
<keyword evidence="1" id="KW-0812">Transmembrane</keyword>
<keyword evidence="1" id="KW-0472">Membrane</keyword>
<accession>A0A097QSV1</accession>
<dbReference type="RefSeq" id="WP_050002554.1">
    <property type="nucleotide sequence ID" value="NZ_CP008887.1"/>
</dbReference>
<feature type="transmembrane region" description="Helical" evidence="1">
    <location>
        <begin position="7"/>
        <end position="28"/>
    </location>
</feature>
<gene>
    <name evidence="2" type="ORF">TEU_04025</name>
</gene>
<sequence>MRGQISLDLLFAVTIISITMLSVMNVALSEKAEAEVVGASTQLKAFALDLRGTVARLYAAPGMTVMKTAPLELQPGDLINVTLKSDGRLIVKAHIDGRDYVVIQELQVFPGVDSSVVLTPSREEFKIKSRRLPDGVEVTVTA</sequence>
<evidence type="ECO:0000313" key="2">
    <source>
        <dbReference type="EMBL" id="AIU69573.1"/>
    </source>
</evidence>
<dbReference type="Proteomes" id="UP000029980">
    <property type="component" value="Chromosome"/>
</dbReference>
<evidence type="ECO:0000313" key="3">
    <source>
        <dbReference type="Proteomes" id="UP000029980"/>
    </source>
</evidence>
<evidence type="ECO:0008006" key="4">
    <source>
        <dbReference type="Google" id="ProtNLM"/>
    </source>
</evidence>
<dbReference type="AlphaFoldDB" id="A0A097QSV1"/>
<dbReference type="EMBL" id="CP008887">
    <property type="protein sequence ID" value="AIU69573.1"/>
    <property type="molecule type" value="Genomic_DNA"/>
</dbReference>
<proteinExistence type="predicted"/>
<evidence type="ECO:0000256" key="1">
    <source>
        <dbReference type="SAM" id="Phobius"/>
    </source>
</evidence>
<reference evidence="2 3" key="1">
    <citation type="journal article" date="2015" name="Int. J. Syst. Evol. Microbiol.">
        <title>Thermococcus eurythermalis sp. nov., a conditional piezophilic hyperthermophilic archaeon with a wide temperature range isolated from an oil-immersed chimney in the Guaymas Basin.</title>
        <authorList>
            <person name="Zhao W."/>
            <person name="Zeng X."/>
            <person name="Xiao X."/>
        </authorList>
    </citation>
    <scope>NUCLEOTIDE SEQUENCE [LARGE SCALE GENOMIC DNA]</scope>
    <source>
        <strain evidence="2 3">A501</strain>
    </source>
</reference>
<dbReference type="STRING" id="1505907.TEU_04025"/>
<keyword evidence="1" id="KW-1133">Transmembrane helix</keyword>
<name>A0A097QSV1_9EURY</name>
<organism evidence="2 3">
    <name type="scientific">Thermococcus eurythermalis</name>
    <dbReference type="NCBI Taxonomy" id="1505907"/>
    <lineage>
        <taxon>Archaea</taxon>
        <taxon>Methanobacteriati</taxon>
        <taxon>Methanobacteriota</taxon>
        <taxon>Thermococci</taxon>
        <taxon>Thermococcales</taxon>
        <taxon>Thermococcaceae</taxon>
        <taxon>Thermococcus</taxon>
    </lineage>
</organism>
<dbReference type="GeneID" id="25152602"/>
<dbReference type="OrthoDB" id="86130at2157"/>
<dbReference type="KEGG" id="teu:TEU_04025"/>